<reference evidence="7" key="1">
    <citation type="journal article" date="2023" name="Mol. Biol. Evol.">
        <title>Third-Generation Sequencing Reveals the Adaptive Role of the Epigenome in Three Deep-Sea Polychaetes.</title>
        <authorList>
            <person name="Perez M."/>
            <person name="Aroh O."/>
            <person name="Sun Y."/>
            <person name="Lan Y."/>
            <person name="Juniper S.K."/>
            <person name="Young C.R."/>
            <person name="Angers B."/>
            <person name="Qian P.Y."/>
        </authorList>
    </citation>
    <scope>NUCLEOTIDE SEQUENCE</scope>
    <source>
        <strain evidence="7">P08H-3</strain>
    </source>
</reference>
<sequence length="346" mass="39355">MDTITNSTTSPNETGNNKATINVLDPNTSKLTFDIWLYGGIILIVLGTIGNSLSLAVMMRKNLRRHTTALYLMVLAVVDTAVLYNWFVRNWTYAVSGIDTRLLSVASCKIHTFCSYFFVDFESWILVLVSFERLFAVFAPHRVRNIFTKKSAIIQITATGVFLVIVNLHFFWTQDLENGVCDAIERRYMYFSRVWNWIDFVICSFAPFAIMLSSNVAIITRLVCLQKTKKQSSTNKRNNTMTLTLIIVTFVFFLTTGPLTVLVSTGYYWVQRANSNAELKTLSVIWASFNILAYVNNAVNFILYCLSAPNFRKELAEMLHLEKCWKKIRVEPSSNTATVAPVQSSL</sequence>
<gene>
    <name evidence="7" type="ORF">LSH36_311g00017</name>
</gene>
<dbReference type="SUPFAM" id="SSF81321">
    <property type="entry name" value="Family A G protein-coupled receptor-like"/>
    <property type="match status" value="1"/>
</dbReference>
<protein>
    <recommendedName>
        <fullName evidence="6">G-protein coupled receptors family 1 profile domain-containing protein</fullName>
    </recommendedName>
</protein>
<keyword evidence="3 5" id="KW-1133">Transmembrane helix</keyword>
<feature type="transmembrane region" description="Helical" evidence="5">
    <location>
        <begin position="197"/>
        <end position="224"/>
    </location>
</feature>
<dbReference type="Gene3D" id="1.20.1070.10">
    <property type="entry name" value="Rhodopsin 7-helix transmembrane proteins"/>
    <property type="match status" value="1"/>
</dbReference>
<evidence type="ECO:0000256" key="5">
    <source>
        <dbReference type="SAM" id="Phobius"/>
    </source>
</evidence>
<evidence type="ECO:0000313" key="8">
    <source>
        <dbReference type="Proteomes" id="UP001208570"/>
    </source>
</evidence>
<dbReference type="CDD" id="cd14978">
    <property type="entry name" value="7tmA_FMRFamide_R-like"/>
    <property type="match status" value="1"/>
</dbReference>
<feature type="transmembrane region" description="Helical" evidence="5">
    <location>
        <begin position="282"/>
        <end position="306"/>
    </location>
</feature>
<evidence type="ECO:0000259" key="6">
    <source>
        <dbReference type="PROSITE" id="PS50262"/>
    </source>
</evidence>
<keyword evidence="8" id="KW-1185">Reference proteome</keyword>
<comment type="caution">
    <text evidence="7">The sequence shown here is derived from an EMBL/GenBank/DDBJ whole genome shotgun (WGS) entry which is preliminary data.</text>
</comment>
<comment type="subcellular location">
    <subcellularLocation>
        <location evidence="1">Membrane</location>
    </subcellularLocation>
</comment>
<feature type="transmembrane region" description="Helical" evidence="5">
    <location>
        <begin position="152"/>
        <end position="172"/>
    </location>
</feature>
<accession>A0AAD9JHY9</accession>
<dbReference type="GO" id="GO:0016020">
    <property type="term" value="C:membrane"/>
    <property type="evidence" value="ECO:0007669"/>
    <property type="project" value="UniProtKB-SubCell"/>
</dbReference>
<dbReference type="InterPro" id="IPR017452">
    <property type="entry name" value="GPCR_Rhodpsn_7TM"/>
</dbReference>
<feature type="domain" description="G-protein coupled receptors family 1 profile" evidence="6">
    <location>
        <begin position="50"/>
        <end position="304"/>
    </location>
</feature>
<dbReference type="InterPro" id="IPR000276">
    <property type="entry name" value="GPCR_Rhodpsn"/>
</dbReference>
<dbReference type="Pfam" id="PF00001">
    <property type="entry name" value="7tm_1"/>
    <property type="match status" value="1"/>
</dbReference>
<name>A0AAD9JHY9_9ANNE</name>
<dbReference type="AlphaFoldDB" id="A0AAD9JHY9"/>
<evidence type="ECO:0000256" key="2">
    <source>
        <dbReference type="ARBA" id="ARBA00022692"/>
    </source>
</evidence>
<feature type="transmembrane region" description="Helical" evidence="5">
    <location>
        <begin position="123"/>
        <end position="140"/>
    </location>
</feature>
<keyword evidence="2 5" id="KW-0812">Transmembrane</keyword>
<feature type="transmembrane region" description="Helical" evidence="5">
    <location>
        <begin position="245"/>
        <end position="270"/>
    </location>
</feature>
<dbReference type="PROSITE" id="PS50262">
    <property type="entry name" value="G_PROTEIN_RECEP_F1_2"/>
    <property type="match status" value="1"/>
</dbReference>
<feature type="transmembrane region" description="Helical" evidence="5">
    <location>
        <begin position="35"/>
        <end position="57"/>
    </location>
</feature>
<evidence type="ECO:0000256" key="4">
    <source>
        <dbReference type="ARBA" id="ARBA00023136"/>
    </source>
</evidence>
<proteinExistence type="predicted"/>
<evidence type="ECO:0000256" key="1">
    <source>
        <dbReference type="ARBA" id="ARBA00004370"/>
    </source>
</evidence>
<dbReference type="Proteomes" id="UP001208570">
    <property type="component" value="Unassembled WGS sequence"/>
</dbReference>
<dbReference type="GO" id="GO:0004930">
    <property type="term" value="F:G protein-coupled receptor activity"/>
    <property type="evidence" value="ECO:0007669"/>
    <property type="project" value="InterPro"/>
</dbReference>
<evidence type="ECO:0000256" key="3">
    <source>
        <dbReference type="ARBA" id="ARBA00022989"/>
    </source>
</evidence>
<feature type="transmembrane region" description="Helical" evidence="5">
    <location>
        <begin position="69"/>
        <end position="87"/>
    </location>
</feature>
<keyword evidence="4 5" id="KW-0472">Membrane</keyword>
<organism evidence="7 8">
    <name type="scientific">Paralvinella palmiformis</name>
    <dbReference type="NCBI Taxonomy" id="53620"/>
    <lineage>
        <taxon>Eukaryota</taxon>
        <taxon>Metazoa</taxon>
        <taxon>Spiralia</taxon>
        <taxon>Lophotrochozoa</taxon>
        <taxon>Annelida</taxon>
        <taxon>Polychaeta</taxon>
        <taxon>Sedentaria</taxon>
        <taxon>Canalipalpata</taxon>
        <taxon>Terebellida</taxon>
        <taxon>Terebelliformia</taxon>
        <taxon>Alvinellidae</taxon>
        <taxon>Paralvinella</taxon>
    </lineage>
</organism>
<dbReference type="PANTHER" id="PTHR46641">
    <property type="entry name" value="FMRFAMIDE RECEPTOR-RELATED"/>
    <property type="match status" value="1"/>
</dbReference>
<dbReference type="PRINTS" id="PR00237">
    <property type="entry name" value="GPCRRHODOPSN"/>
</dbReference>
<dbReference type="EMBL" id="JAODUP010000311">
    <property type="protein sequence ID" value="KAK2152998.1"/>
    <property type="molecule type" value="Genomic_DNA"/>
</dbReference>
<dbReference type="PANTHER" id="PTHR46641:SF25">
    <property type="entry name" value="CNMAMIDE RECEPTOR-RELATED"/>
    <property type="match status" value="1"/>
</dbReference>
<evidence type="ECO:0000313" key="7">
    <source>
        <dbReference type="EMBL" id="KAK2152998.1"/>
    </source>
</evidence>
<dbReference type="InterPro" id="IPR052954">
    <property type="entry name" value="GPCR-Ligand_Int"/>
</dbReference>